<dbReference type="InterPro" id="IPR036390">
    <property type="entry name" value="WH_DNA-bd_sf"/>
</dbReference>
<accession>C5PDX4</accession>
<evidence type="ECO:0000259" key="6">
    <source>
        <dbReference type="Pfam" id="PF08100"/>
    </source>
</evidence>
<proteinExistence type="predicted"/>
<name>C5PDX4_COCP7</name>
<dbReference type="GO" id="GO:0032259">
    <property type="term" value="P:methylation"/>
    <property type="evidence" value="ECO:0007669"/>
    <property type="project" value="UniProtKB-KW"/>
</dbReference>
<dbReference type="Pfam" id="PF08100">
    <property type="entry name" value="Dimerisation"/>
    <property type="match status" value="1"/>
</dbReference>
<evidence type="ECO:0000259" key="5">
    <source>
        <dbReference type="Pfam" id="PF00891"/>
    </source>
</evidence>
<evidence type="ECO:0000256" key="3">
    <source>
        <dbReference type="ARBA" id="ARBA00022691"/>
    </source>
</evidence>
<sequence>MVEMTKEVISYKPAPNNFILFVLISQVAQSCGTRKDALEWVLTTLSVPLREPTQRTLKTTSPLASVPRGRPRKSNTGGSVNNHEPPASTLLRSKASPPEPSRVDTFEQNGLTAGNVLDESIAVLPNAGEDVPQLLHAVAAFGKEYAAEPRSRMKLLEAARSLVYALETPREAMIRYCWAQSSTFGAIETGIDMGLFHILAKDDKPKTVSELANATKSDPTLLSRILKHLAAMGVVVEAGADLYRPNGLSKTLTIKKYFDGWPCMTGCVTSAAHAMPEFFKKRGYNNPNNIKDSPFQMGFNTDLNFFEYLGANPKVGSEFNNHMSAYHQGRSSWMDPGFFPVEGRLFDGAKAEADAPLIVDVGGSLGHDLMEFKKKWPRHPGKLIVQDLPEVIKETRKSVDPNIKAMEHDFFKDQPIKGARAYFMHSILHDWPDDIAVKILTNLVKAMEPGYSRLLINENVIPDIDAYWETTSLDIIMLALFSSQERTAKHWHQLLGSVGLKIVNIWTVEKGTESLIECEVV</sequence>
<dbReference type="PANTHER" id="PTHR43712">
    <property type="entry name" value="PUTATIVE (AFU_ORTHOLOGUE AFUA_4G14580)-RELATED"/>
    <property type="match status" value="1"/>
</dbReference>
<dbReference type="KEGG" id="cpw:9692901"/>
<dbReference type="PROSITE" id="PS51257">
    <property type="entry name" value="PROKAR_LIPOPROTEIN"/>
    <property type="match status" value="1"/>
</dbReference>
<dbReference type="PANTHER" id="PTHR43712:SF1">
    <property type="entry name" value="HYPOTHETICAL O-METHYLTRANSFERASE (EUROFUNG)-RELATED"/>
    <property type="match status" value="1"/>
</dbReference>
<keyword evidence="3" id="KW-0949">S-adenosyl-L-methionine</keyword>
<evidence type="ECO:0000256" key="2">
    <source>
        <dbReference type="ARBA" id="ARBA00022679"/>
    </source>
</evidence>
<dbReference type="SUPFAM" id="SSF46785">
    <property type="entry name" value="Winged helix' DNA-binding domain"/>
    <property type="match status" value="1"/>
</dbReference>
<dbReference type="Proteomes" id="UP000009084">
    <property type="component" value="Unassembled WGS sequence"/>
</dbReference>
<dbReference type="Pfam" id="PF00891">
    <property type="entry name" value="Methyltransf_2"/>
    <property type="match status" value="1"/>
</dbReference>
<dbReference type="InterPro" id="IPR016461">
    <property type="entry name" value="COMT-like"/>
</dbReference>
<protein>
    <submittedName>
        <fullName evidence="7">Sterigmatocystin 8-O-methyltransferase, putative</fullName>
        <ecNumber evidence="7">2.1.1.110</ecNumber>
    </submittedName>
</protein>
<keyword evidence="1 7" id="KW-0489">Methyltransferase</keyword>
<dbReference type="InterPro" id="IPR012967">
    <property type="entry name" value="COMT_dimerisation"/>
</dbReference>
<dbReference type="GO" id="GO:0046983">
    <property type="term" value="F:protein dimerization activity"/>
    <property type="evidence" value="ECO:0007669"/>
    <property type="project" value="InterPro"/>
</dbReference>
<dbReference type="Gene3D" id="3.40.50.150">
    <property type="entry name" value="Vaccinia Virus protein VP39"/>
    <property type="match status" value="1"/>
</dbReference>
<feature type="domain" description="O-methyltransferase C-terminal" evidence="5">
    <location>
        <begin position="356"/>
        <end position="499"/>
    </location>
</feature>
<dbReference type="OrthoDB" id="1535081at2759"/>
<evidence type="ECO:0000313" key="7">
    <source>
        <dbReference type="EMBL" id="EER25285.1"/>
    </source>
</evidence>
<dbReference type="EC" id="2.1.1.110" evidence="7"/>
<dbReference type="HOGENOM" id="CLU_005533_5_0_1"/>
<dbReference type="EMBL" id="ACFW01000043">
    <property type="protein sequence ID" value="EER25285.1"/>
    <property type="molecule type" value="Genomic_DNA"/>
</dbReference>
<dbReference type="InterPro" id="IPR029063">
    <property type="entry name" value="SAM-dependent_MTases_sf"/>
</dbReference>
<dbReference type="AlphaFoldDB" id="C5PDX4"/>
<comment type="caution">
    <text evidence="7">The sequence shown here is derived from an EMBL/GenBank/DDBJ whole genome shotgun (WGS) entry which is preliminary data.</text>
</comment>
<keyword evidence="2 7" id="KW-0808">Transferase</keyword>
<dbReference type="SUPFAM" id="SSF53335">
    <property type="entry name" value="S-adenosyl-L-methionine-dependent methyltransferases"/>
    <property type="match status" value="1"/>
</dbReference>
<evidence type="ECO:0000256" key="1">
    <source>
        <dbReference type="ARBA" id="ARBA00022603"/>
    </source>
</evidence>
<evidence type="ECO:0000313" key="8">
    <source>
        <dbReference type="Proteomes" id="UP000009084"/>
    </source>
</evidence>
<dbReference type="VEuPathDB" id="FungiDB:CPC735_018890"/>
<reference evidence="7 8" key="1">
    <citation type="journal article" date="2009" name="Genome Res.">
        <title>Comparative genomic analyses of the human fungal pathogens Coccidioides and their relatives.</title>
        <authorList>
            <person name="Sharpton T.J."/>
            <person name="Stajich J.E."/>
            <person name="Rounsley S.D."/>
            <person name="Gardner M.J."/>
            <person name="Wortman J.R."/>
            <person name="Jordar V.S."/>
            <person name="Maiti R."/>
            <person name="Kodira C.D."/>
            <person name="Neafsey D.E."/>
            <person name="Zeng Q."/>
            <person name="Hung C.-Y."/>
            <person name="McMahan C."/>
            <person name="Muszewska A."/>
            <person name="Grynberg M."/>
            <person name="Mandel M.A."/>
            <person name="Kellner E.M."/>
            <person name="Barker B.M."/>
            <person name="Galgiani J.N."/>
            <person name="Orbach M.J."/>
            <person name="Kirkland T.N."/>
            <person name="Cole G.T."/>
            <person name="Henn M.R."/>
            <person name="Birren B.W."/>
            <person name="Taylor J.W."/>
        </authorList>
    </citation>
    <scope>NUCLEOTIDE SEQUENCE [LARGE SCALE GENOMIC DNA]</scope>
    <source>
        <strain evidence="8">C735</strain>
    </source>
</reference>
<dbReference type="InterPro" id="IPR001077">
    <property type="entry name" value="COMT_C"/>
</dbReference>
<dbReference type="Gene3D" id="1.10.10.10">
    <property type="entry name" value="Winged helix-like DNA-binding domain superfamily/Winged helix DNA-binding domain"/>
    <property type="match status" value="1"/>
</dbReference>
<evidence type="ECO:0000256" key="4">
    <source>
        <dbReference type="SAM" id="MobiDB-lite"/>
    </source>
</evidence>
<organism evidence="7 8">
    <name type="scientific">Coccidioides posadasii (strain C735)</name>
    <name type="common">Valley fever fungus</name>
    <dbReference type="NCBI Taxonomy" id="222929"/>
    <lineage>
        <taxon>Eukaryota</taxon>
        <taxon>Fungi</taxon>
        <taxon>Dikarya</taxon>
        <taxon>Ascomycota</taxon>
        <taxon>Pezizomycotina</taxon>
        <taxon>Eurotiomycetes</taxon>
        <taxon>Eurotiomycetidae</taxon>
        <taxon>Onygenales</taxon>
        <taxon>Onygenaceae</taxon>
        <taxon>Coccidioides</taxon>
    </lineage>
</organism>
<gene>
    <name evidence="7" type="ORF">CPC735_018890</name>
</gene>
<dbReference type="GO" id="GO:0047146">
    <property type="term" value="F:sterigmatocystin 7-O-methyltransferase activity"/>
    <property type="evidence" value="ECO:0007669"/>
    <property type="project" value="UniProtKB-EC"/>
</dbReference>
<feature type="domain" description="O-methyltransferase dimerisation" evidence="6">
    <location>
        <begin position="186"/>
        <end position="253"/>
    </location>
</feature>
<dbReference type="PROSITE" id="PS51683">
    <property type="entry name" value="SAM_OMT_II"/>
    <property type="match status" value="1"/>
</dbReference>
<dbReference type="InterPro" id="IPR036388">
    <property type="entry name" value="WH-like_DNA-bd_sf"/>
</dbReference>
<feature type="region of interest" description="Disordered" evidence="4">
    <location>
        <begin position="53"/>
        <end position="106"/>
    </location>
</feature>
<feature type="compositionally biased region" description="Polar residues" evidence="4">
    <location>
        <begin position="54"/>
        <end position="63"/>
    </location>
</feature>